<dbReference type="Pfam" id="PF00890">
    <property type="entry name" value="FAD_binding_2"/>
    <property type="match status" value="1"/>
</dbReference>
<dbReference type="InterPro" id="IPR027477">
    <property type="entry name" value="Succ_DH/fumarate_Rdtase_cat_sf"/>
</dbReference>
<dbReference type="PIRSF" id="PIRSF036654">
    <property type="entry name" value="UCP036654"/>
    <property type="match status" value="1"/>
</dbReference>
<dbReference type="InterPro" id="IPR014614">
    <property type="entry name" value="KsdD_DH"/>
</dbReference>
<protein>
    <submittedName>
        <fullName evidence="4">KsdD-like steroid dehydrogenase</fullName>
        <ecNumber evidence="4">1.3.99.-</ecNumber>
    </submittedName>
</protein>
<dbReference type="EC" id="1.3.99.-" evidence="4"/>
<dbReference type="Gene3D" id="3.50.50.60">
    <property type="entry name" value="FAD/NAD(P)-binding domain"/>
    <property type="match status" value="2"/>
</dbReference>
<keyword evidence="1" id="KW-0285">Flavoprotein</keyword>
<dbReference type="AlphaFoldDB" id="A0A1J5T010"/>
<dbReference type="SUPFAM" id="SSF51905">
    <property type="entry name" value="FAD/NAD(P)-binding domain"/>
    <property type="match status" value="1"/>
</dbReference>
<dbReference type="EMBL" id="MLJW01000012">
    <property type="protein sequence ID" value="OIR14162.1"/>
    <property type="molecule type" value="Genomic_DNA"/>
</dbReference>
<reference evidence="4" key="1">
    <citation type="submission" date="2016-10" db="EMBL/GenBank/DDBJ databases">
        <title>Sequence of Gallionella enrichment culture.</title>
        <authorList>
            <person name="Poehlein A."/>
            <person name="Muehling M."/>
            <person name="Daniel R."/>
        </authorList>
    </citation>
    <scope>NUCLEOTIDE SEQUENCE</scope>
</reference>
<evidence type="ECO:0000256" key="1">
    <source>
        <dbReference type="ARBA" id="ARBA00022630"/>
    </source>
</evidence>
<proteinExistence type="predicted"/>
<dbReference type="PANTHER" id="PTHR43260">
    <property type="entry name" value="3-KETOSTEROID-DELTA-1-DEHYDROGENASE"/>
    <property type="match status" value="1"/>
</dbReference>
<gene>
    <name evidence="4" type="ORF">GALL_46230</name>
</gene>
<comment type="caution">
    <text evidence="4">The sequence shown here is derived from an EMBL/GenBank/DDBJ whole genome shotgun (WGS) entry which is preliminary data.</text>
</comment>
<evidence type="ECO:0000259" key="3">
    <source>
        <dbReference type="Pfam" id="PF00890"/>
    </source>
</evidence>
<keyword evidence="2 4" id="KW-0560">Oxidoreductase</keyword>
<organism evidence="4">
    <name type="scientific">mine drainage metagenome</name>
    <dbReference type="NCBI Taxonomy" id="410659"/>
    <lineage>
        <taxon>unclassified sequences</taxon>
        <taxon>metagenomes</taxon>
        <taxon>ecological metagenomes</taxon>
    </lineage>
</organism>
<name>A0A1J5T010_9ZZZZ</name>
<sequence length="542" mass="60930">MPKTIIKTDIVIIGGGIAGIAAAIDLLEANKRVIIFDRDKEENFGGLAKESFGGMFYINSPQQRRSGIKDSVALAKSDWNSFAAFAPDEYWGRKWADLYLESTEKVYQWVTSKAVKYFPVVHWVERGLFQPGNSVPRFHMVWGTGHGLMEALIGHLKNHPNNKNLQLFFEHKVEHLIEENDSIIGVSGMDEKNNLNFEAFADATIIATGGINGNMQKVRKHWHPEWNKMPENILNGSHHFSDGLIHDEAEKHGAAISNLQNMWNYAAGIPHPFPRRENHGLSLVPPKSALWLDAAGKRFGPMPLMTAYDTRFLVTTICNSDDQYSWQILNHKIALKELAVSGSEFNDAIKNKNLFQFLLTILFGNKKFIKALEQHSSDYIIANSIEELAEKMNELTGDKKVNIGNLKSSIENYDNNIRRGKKFHNDEQLRRIAHVRQYRGDKVRTCNFQPIDDKKAYPLVAIREFILSRKSLGGIQTNLHSQVLKQNNNNNESLVIKGLYAIGEAAGFGGGGSHGKRALEGTFLATCIFTAQKAVQHIIGNK</sequence>
<evidence type="ECO:0000313" key="4">
    <source>
        <dbReference type="EMBL" id="OIR14162.1"/>
    </source>
</evidence>
<feature type="domain" description="FAD-dependent oxidoreductase 2 FAD-binding" evidence="3">
    <location>
        <begin position="9"/>
        <end position="524"/>
    </location>
</feature>
<dbReference type="PANTHER" id="PTHR43260:SF1">
    <property type="entry name" value="KSDD-LIKE STEROID DEHYDROGENASE RV0785"/>
    <property type="match status" value="1"/>
</dbReference>
<dbReference type="GO" id="GO:0016627">
    <property type="term" value="F:oxidoreductase activity, acting on the CH-CH group of donors"/>
    <property type="evidence" value="ECO:0007669"/>
    <property type="project" value="InterPro"/>
</dbReference>
<accession>A0A1J5T010</accession>
<dbReference type="Gene3D" id="3.90.700.10">
    <property type="entry name" value="Succinate dehydrogenase/fumarate reductase flavoprotein, catalytic domain"/>
    <property type="match status" value="1"/>
</dbReference>
<dbReference type="InterPro" id="IPR003953">
    <property type="entry name" value="FAD-dep_OxRdtase_2_FAD-bd"/>
</dbReference>
<dbReference type="InterPro" id="IPR036188">
    <property type="entry name" value="FAD/NAD-bd_sf"/>
</dbReference>
<dbReference type="NCBIfam" id="NF009472">
    <property type="entry name" value="PRK12834.1"/>
    <property type="match status" value="1"/>
</dbReference>
<evidence type="ECO:0000256" key="2">
    <source>
        <dbReference type="ARBA" id="ARBA00023002"/>
    </source>
</evidence>